<proteinExistence type="predicted"/>
<gene>
    <name evidence="1" type="ORF">SK128_021705</name>
</gene>
<accession>A0AAN8X3M0</accession>
<dbReference type="EMBL" id="JAXCGZ010014489">
    <property type="protein sequence ID" value="KAK7071465.1"/>
    <property type="molecule type" value="Genomic_DNA"/>
</dbReference>
<dbReference type="Proteomes" id="UP001381693">
    <property type="component" value="Unassembled WGS sequence"/>
</dbReference>
<protein>
    <submittedName>
        <fullName evidence="1">Uncharacterized protein</fullName>
    </submittedName>
</protein>
<comment type="caution">
    <text evidence="1">The sequence shown here is derived from an EMBL/GenBank/DDBJ whole genome shotgun (WGS) entry which is preliminary data.</text>
</comment>
<reference evidence="1 2" key="1">
    <citation type="submission" date="2023-11" db="EMBL/GenBank/DDBJ databases">
        <title>Halocaridina rubra genome assembly.</title>
        <authorList>
            <person name="Smith C."/>
        </authorList>
    </citation>
    <scope>NUCLEOTIDE SEQUENCE [LARGE SCALE GENOMIC DNA]</scope>
    <source>
        <strain evidence="1">EP-1</strain>
        <tissue evidence="1">Whole</tissue>
    </source>
</reference>
<name>A0AAN8X3M0_HALRR</name>
<organism evidence="1 2">
    <name type="scientific">Halocaridina rubra</name>
    <name type="common">Hawaiian red shrimp</name>
    <dbReference type="NCBI Taxonomy" id="373956"/>
    <lineage>
        <taxon>Eukaryota</taxon>
        <taxon>Metazoa</taxon>
        <taxon>Ecdysozoa</taxon>
        <taxon>Arthropoda</taxon>
        <taxon>Crustacea</taxon>
        <taxon>Multicrustacea</taxon>
        <taxon>Malacostraca</taxon>
        <taxon>Eumalacostraca</taxon>
        <taxon>Eucarida</taxon>
        <taxon>Decapoda</taxon>
        <taxon>Pleocyemata</taxon>
        <taxon>Caridea</taxon>
        <taxon>Atyoidea</taxon>
        <taxon>Atyidae</taxon>
        <taxon>Halocaridina</taxon>
    </lineage>
</organism>
<dbReference type="AlphaFoldDB" id="A0AAN8X3M0"/>
<evidence type="ECO:0000313" key="2">
    <source>
        <dbReference type="Proteomes" id="UP001381693"/>
    </source>
</evidence>
<keyword evidence="2" id="KW-1185">Reference proteome</keyword>
<evidence type="ECO:0000313" key="1">
    <source>
        <dbReference type="EMBL" id="KAK7071465.1"/>
    </source>
</evidence>
<sequence length="66" mass="7247">MRLHSLKQSLRVEVYLVGSIQEDVFIPVLAARREEYTSLKTISGTLNNALNKLVECLCAAGSDPGK</sequence>
<feature type="non-terminal residue" evidence="1">
    <location>
        <position position="66"/>
    </location>
</feature>